<dbReference type="EMBL" id="CP002159">
    <property type="protein sequence ID" value="ADL55533.1"/>
    <property type="molecule type" value="Genomic_DNA"/>
</dbReference>
<dbReference type="InterPro" id="IPR002931">
    <property type="entry name" value="Transglutaminase-like"/>
</dbReference>
<dbReference type="KEGG" id="gca:Galf_1514"/>
<keyword evidence="3" id="KW-1185">Reference proteome</keyword>
<dbReference type="HOGENOM" id="CLU_107900_0_0_4"/>
<dbReference type="InterPro" id="IPR038765">
    <property type="entry name" value="Papain-like_cys_pep_sf"/>
</dbReference>
<feature type="domain" description="Transglutaminase-like" evidence="1">
    <location>
        <begin position="31"/>
        <end position="136"/>
    </location>
</feature>
<sequence length="209" mass="23015">MVVETTQLSVGAFLSDSEYIDWKHPSILNKAAELAVGNSGDEAIARRCFEFVRDTVKHSWDYRMNPVTCKASDVLMYSTGYCYAKSHLLAALLRANGIPAGLCYQRLAVGTEGPPFCLHGLNAVYLEQHGWYRIDARGNKPGMSAEFIPPVEQLAFSLISASEMDIPGIWLDPLPEVIHALTQNSTVEQVYVNLPDINEVLQAGLTVSL</sequence>
<dbReference type="RefSeq" id="WP_013293472.1">
    <property type="nucleotide sequence ID" value="NC_014394.1"/>
</dbReference>
<evidence type="ECO:0000313" key="2">
    <source>
        <dbReference type="EMBL" id="ADL55533.1"/>
    </source>
</evidence>
<organism evidence="2 3">
    <name type="scientific">Gallionella capsiferriformans (strain ES-2)</name>
    <name type="common">Gallionella ferruginea capsiferriformans (strain ES-2)</name>
    <dbReference type="NCBI Taxonomy" id="395494"/>
    <lineage>
        <taxon>Bacteria</taxon>
        <taxon>Pseudomonadati</taxon>
        <taxon>Pseudomonadota</taxon>
        <taxon>Betaproteobacteria</taxon>
        <taxon>Nitrosomonadales</taxon>
        <taxon>Gallionellaceae</taxon>
        <taxon>Gallionella</taxon>
    </lineage>
</organism>
<evidence type="ECO:0000259" key="1">
    <source>
        <dbReference type="Pfam" id="PF01841"/>
    </source>
</evidence>
<dbReference type="Proteomes" id="UP000001235">
    <property type="component" value="Chromosome"/>
</dbReference>
<dbReference type="STRING" id="395494.Galf_1514"/>
<dbReference type="eggNOG" id="COG1305">
    <property type="taxonomic scope" value="Bacteria"/>
</dbReference>
<name>D9SG86_GALCS</name>
<protein>
    <submittedName>
        <fullName evidence="2">Transglutaminase domain-containing protein</fullName>
    </submittedName>
</protein>
<gene>
    <name evidence="2" type="ordered locus">Galf_1514</name>
</gene>
<proteinExistence type="predicted"/>
<accession>D9SG86</accession>
<dbReference type="Pfam" id="PF01841">
    <property type="entry name" value="Transglut_core"/>
    <property type="match status" value="1"/>
</dbReference>
<reference evidence="2 3" key="1">
    <citation type="submission" date="2010-08" db="EMBL/GenBank/DDBJ databases">
        <title>Complete sequence of Gallionella capsiferriformans ES-2.</title>
        <authorList>
            <consortium name="US DOE Joint Genome Institute"/>
            <person name="Lucas S."/>
            <person name="Copeland A."/>
            <person name="Lapidus A."/>
            <person name="Cheng J.-F."/>
            <person name="Bruce D."/>
            <person name="Goodwin L."/>
            <person name="Pitluck S."/>
            <person name="Chertkov O."/>
            <person name="Davenport K.W."/>
            <person name="Detter J.C."/>
            <person name="Han C."/>
            <person name="Tapia R."/>
            <person name="Land M."/>
            <person name="Hauser L."/>
            <person name="Chang Y.-J."/>
            <person name="Jeffries C."/>
            <person name="Kyrpides N."/>
            <person name="Ivanova N."/>
            <person name="Mikhailova N."/>
            <person name="Shelobolina E.S."/>
            <person name="Picardal F."/>
            <person name="Roden E."/>
            <person name="Emerson D."/>
            <person name="Woyke T."/>
        </authorList>
    </citation>
    <scope>NUCLEOTIDE SEQUENCE [LARGE SCALE GENOMIC DNA]</scope>
    <source>
        <strain evidence="2 3">ES-2</strain>
    </source>
</reference>
<dbReference type="AlphaFoldDB" id="D9SG86"/>
<dbReference type="PANTHER" id="PTHR33490:SF3">
    <property type="entry name" value="CONSERVED INTEGRAL MEMBRANE PROTEIN"/>
    <property type="match status" value="1"/>
</dbReference>
<evidence type="ECO:0000313" key="3">
    <source>
        <dbReference type="Proteomes" id="UP000001235"/>
    </source>
</evidence>
<dbReference type="OrthoDB" id="5296450at2"/>
<dbReference type="Gene3D" id="3.10.620.30">
    <property type="match status" value="1"/>
</dbReference>
<dbReference type="SUPFAM" id="SSF54001">
    <property type="entry name" value="Cysteine proteinases"/>
    <property type="match status" value="1"/>
</dbReference>
<dbReference type="PANTHER" id="PTHR33490">
    <property type="entry name" value="BLR5614 PROTEIN-RELATED"/>
    <property type="match status" value="1"/>
</dbReference>